<dbReference type="GO" id="GO:0008199">
    <property type="term" value="F:ferric iron binding"/>
    <property type="evidence" value="ECO:0007669"/>
    <property type="project" value="InterPro"/>
</dbReference>
<dbReference type="KEGG" id="ttf:THTE_0154"/>
<comment type="catalytic activity">
    <reaction evidence="7">
        <text>4 Fe(2+) + O2 + 6 H2O = 4 iron(III) oxide-hydroxide + 12 H(+)</text>
        <dbReference type="Rhea" id="RHEA:11972"/>
        <dbReference type="ChEBI" id="CHEBI:15377"/>
        <dbReference type="ChEBI" id="CHEBI:15378"/>
        <dbReference type="ChEBI" id="CHEBI:15379"/>
        <dbReference type="ChEBI" id="CHEBI:29033"/>
        <dbReference type="ChEBI" id="CHEBI:78619"/>
        <dbReference type="EC" id="1.16.3.2"/>
    </reaction>
</comment>
<evidence type="ECO:0000256" key="1">
    <source>
        <dbReference type="ARBA" id="ARBA00006950"/>
    </source>
</evidence>
<dbReference type="OrthoDB" id="9801481at2"/>
<feature type="binding site" evidence="6">
    <location>
        <position position="17"/>
    </location>
    <ligand>
        <name>Fe cation</name>
        <dbReference type="ChEBI" id="CHEBI:24875"/>
        <label>1</label>
    </ligand>
</feature>
<dbReference type="InterPro" id="IPR009078">
    <property type="entry name" value="Ferritin-like_SF"/>
</dbReference>
<dbReference type="RefSeq" id="WP_095413591.1">
    <property type="nucleotide sequence ID" value="NZ_CP018477.1"/>
</dbReference>
<keyword evidence="10" id="KW-1185">Reference proteome</keyword>
<comment type="subcellular location">
    <subcellularLocation>
        <location evidence="7">Cytoplasm</location>
    </subcellularLocation>
</comment>
<evidence type="ECO:0000256" key="7">
    <source>
        <dbReference type="RuleBase" id="RU361145"/>
    </source>
</evidence>
<keyword evidence="2 7" id="KW-0409">Iron storage</keyword>
<evidence type="ECO:0000256" key="4">
    <source>
        <dbReference type="ARBA" id="ARBA00023002"/>
    </source>
</evidence>
<evidence type="ECO:0000313" key="9">
    <source>
        <dbReference type="EMBL" id="ASV72756.1"/>
    </source>
</evidence>
<feature type="binding site" evidence="6">
    <location>
        <position position="127"/>
    </location>
    <ligand>
        <name>Fe cation</name>
        <dbReference type="ChEBI" id="CHEBI:24875"/>
        <label>1</label>
    </ligand>
</feature>
<protein>
    <recommendedName>
        <fullName evidence="7">Ferritin</fullName>
        <ecNumber evidence="7">1.16.3.2</ecNumber>
    </recommendedName>
</protein>
<evidence type="ECO:0000256" key="2">
    <source>
        <dbReference type="ARBA" id="ARBA00022434"/>
    </source>
</evidence>
<evidence type="ECO:0000259" key="8">
    <source>
        <dbReference type="PROSITE" id="PS50905"/>
    </source>
</evidence>
<dbReference type="GO" id="GO:0004322">
    <property type="term" value="F:ferroxidase activity"/>
    <property type="evidence" value="ECO:0007669"/>
    <property type="project" value="TreeGrafter"/>
</dbReference>
<dbReference type="GO" id="GO:0006826">
    <property type="term" value="P:iron ion transport"/>
    <property type="evidence" value="ECO:0007669"/>
    <property type="project" value="InterPro"/>
</dbReference>
<dbReference type="Proteomes" id="UP000215086">
    <property type="component" value="Chromosome"/>
</dbReference>
<accession>A0A286R9W9</accession>
<comment type="function">
    <text evidence="7">Iron-storage protein.</text>
</comment>
<dbReference type="InterPro" id="IPR001519">
    <property type="entry name" value="Ferritin"/>
</dbReference>
<proteinExistence type="inferred from homology"/>
<evidence type="ECO:0000256" key="3">
    <source>
        <dbReference type="ARBA" id="ARBA00022723"/>
    </source>
</evidence>
<dbReference type="GO" id="GO:0042802">
    <property type="term" value="F:identical protein binding"/>
    <property type="evidence" value="ECO:0007669"/>
    <property type="project" value="UniProtKB-ARBA"/>
</dbReference>
<dbReference type="FunFam" id="1.20.1260.10:FF:000001">
    <property type="entry name" value="Non-heme ferritin"/>
    <property type="match status" value="1"/>
</dbReference>
<dbReference type="InterPro" id="IPR041719">
    <property type="entry name" value="Ferritin_prok"/>
</dbReference>
<dbReference type="SUPFAM" id="SSF47240">
    <property type="entry name" value="Ferritin-like"/>
    <property type="match status" value="1"/>
</dbReference>
<dbReference type="CDD" id="cd01055">
    <property type="entry name" value="Nonheme_Ferritin"/>
    <property type="match status" value="1"/>
</dbReference>
<keyword evidence="7" id="KW-0963">Cytoplasm</keyword>
<sequence>MLSAKLLQALNDQLNAELYSSYLYLAMAARCHALNLPGAAHWLEVQSKEESEHAKKIYEYIILRRGEVKLQAIQQPPNNWTKLSQLFDDVMAHEQHITKRILDLVKLAEQEGDVATQSFLRWFVDEQVEEEASVDAIVQRLKLVGDAPQGLFWIDRELAQRS</sequence>
<dbReference type="PANTHER" id="PTHR11431:SF127">
    <property type="entry name" value="BACTERIAL NON-HEME FERRITIN"/>
    <property type="match status" value="1"/>
</dbReference>
<keyword evidence="4" id="KW-0560">Oxidoreductase</keyword>
<feature type="binding site" evidence="6">
    <location>
        <position position="94"/>
    </location>
    <ligand>
        <name>Fe cation</name>
        <dbReference type="ChEBI" id="CHEBI:24875"/>
        <label>1</label>
    </ligand>
</feature>
<keyword evidence="5 6" id="KW-0408">Iron</keyword>
<dbReference type="PROSITE" id="PS50905">
    <property type="entry name" value="FERRITIN_LIKE"/>
    <property type="match status" value="1"/>
</dbReference>
<dbReference type="InterPro" id="IPR008331">
    <property type="entry name" value="Ferritin_DPS_dom"/>
</dbReference>
<dbReference type="EC" id="1.16.3.2" evidence="7"/>
<dbReference type="EMBL" id="CP018477">
    <property type="protein sequence ID" value="ASV72756.1"/>
    <property type="molecule type" value="Genomic_DNA"/>
</dbReference>
<organism evidence="9 10">
    <name type="scientific">Thermogutta terrifontis</name>
    <dbReference type="NCBI Taxonomy" id="1331910"/>
    <lineage>
        <taxon>Bacteria</taxon>
        <taxon>Pseudomonadati</taxon>
        <taxon>Planctomycetota</taxon>
        <taxon>Planctomycetia</taxon>
        <taxon>Pirellulales</taxon>
        <taxon>Thermoguttaceae</taxon>
        <taxon>Thermogutta</taxon>
    </lineage>
</organism>
<evidence type="ECO:0000256" key="5">
    <source>
        <dbReference type="ARBA" id="ARBA00023004"/>
    </source>
</evidence>
<dbReference type="GO" id="GO:0008198">
    <property type="term" value="F:ferrous iron binding"/>
    <property type="evidence" value="ECO:0007669"/>
    <property type="project" value="TreeGrafter"/>
</dbReference>
<gene>
    <name evidence="9" type="ORF">THTE_0154</name>
</gene>
<dbReference type="AlphaFoldDB" id="A0A286R9W9"/>
<dbReference type="PANTHER" id="PTHR11431">
    <property type="entry name" value="FERRITIN"/>
    <property type="match status" value="1"/>
</dbReference>
<feature type="binding site" evidence="6">
    <location>
        <position position="50"/>
    </location>
    <ligand>
        <name>Fe cation</name>
        <dbReference type="ChEBI" id="CHEBI:24875"/>
        <label>1</label>
    </ligand>
</feature>
<dbReference type="GO" id="GO:0005829">
    <property type="term" value="C:cytosol"/>
    <property type="evidence" value="ECO:0007669"/>
    <property type="project" value="TreeGrafter"/>
</dbReference>
<name>A0A286R9W9_9BACT</name>
<evidence type="ECO:0000256" key="6">
    <source>
        <dbReference type="PIRSR" id="PIRSR601519-1"/>
    </source>
</evidence>
<dbReference type="GO" id="GO:0006879">
    <property type="term" value="P:intracellular iron ion homeostasis"/>
    <property type="evidence" value="ECO:0007669"/>
    <property type="project" value="UniProtKB-KW"/>
</dbReference>
<evidence type="ECO:0000313" key="10">
    <source>
        <dbReference type="Proteomes" id="UP000215086"/>
    </source>
</evidence>
<dbReference type="InterPro" id="IPR009040">
    <property type="entry name" value="Ferritin-like_diiron"/>
</dbReference>
<dbReference type="Pfam" id="PF00210">
    <property type="entry name" value="Ferritin"/>
    <property type="match status" value="1"/>
</dbReference>
<dbReference type="InterPro" id="IPR012347">
    <property type="entry name" value="Ferritin-like"/>
</dbReference>
<reference evidence="9 10" key="1">
    <citation type="journal article" name="Front. Microbiol.">
        <title>Sugar Metabolism of the First Thermophilic Planctomycete Thermogutta terrifontis: Comparative Genomic and Transcriptomic Approaches.</title>
        <authorList>
            <person name="Elcheninov A.G."/>
            <person name="Menzel P."/>
            <person name="Gudbergsdottir S.R."/>
            <person name="Slesarev A.I."/>
            <person name="Kadnikov V.V."/>
            <person name="Krogh A."/>
            <person name="Bonch-Osmolovskaya E.A."/>
            <person name="Peng X."/>
            <person name="Kublanov I.V."/>
        </authorList>
    </citation>
    <scope>NUCLEOTIDE SEQUENCE [LARGE SCALE GENOMIC DNA]</scope>
    <source>
        <strain evidence="9 10">R1</strain>
    </source>
</reference>
<keyword evidence="3 6" id="KW-0479">Metal-binding</keyword>
<feature type="binding site" evidence="6">
    <location>
        <position position="53"/>
    </location>
    <ligand>
        <name>Fe cation</name>
        <dbReference type="ChEBI" id="CHEBI:24875"/>
        <label>1</label>
    </ligand>
</feature>
<dbReference type="Gene3D" id="1.20.1260.10">
    <property type="match status" value="1"/>
</dbReference>
<comment type="similarity">
    <text evidence="1 7">Belongs to the ferritin family. Prokaryotic subfamily.</text>
</comment>
<feature type="domain" description="Ferritin-like diiron" evidence="8">
    <location>
        <begin position="1"/>
        <end position="145"/>
    </location>
</feature>